<dbReference type="InterPro" id="IPR000175">
    <property type="entry name" value="Na/ntran_symport"/>
</dbReference>
<feature type="transmembrane region" description="Helical" evidence="7">
    <location>
        <begin position="281"/>
        <end position="304"/>
    </location>
</feature>
<evidence type="ECO:0000256" key="6">
    <source>
        <dbReference type="RuleBase" id="RU003732"/>
    </source>
</evidence>
<feature type="transmembrane region" description="Helical" evidence="7">
    <location>
        <begin position="115"/>
        <end position="137"/>
    </location>
</feature>
<name>A0AA36XMF7_9NEIS</name>
<comment type="similarity">
    <text evidence="6">Belongs to the sodium:neurotransmitter symporter (SNF) (TC 2.A.22) family.</text>
</comment>
<evidence type="ECO:0000256" key="5">
    <source>
        <dbReference type="ARBA" id="ARBA00023136"/>
    </source>
</evidence>
<dbReference type="SUPFAM" id="SSF161070">
    <property type="entry name" value="SNF-like"/>
    <property type="match status" value="1"/>
</dbReference>
<dbReference type="CDD" id="cd10336">
    <property type="entry name" value="SLC6sbd_Tyt1-Like"/>
    <property type="match status" value="1"/>
</dbReference>
<keyword evidence="4 7" id="KW-1133">Transmembrane helix</keyword>
<dbReference type="PRINTS" id="PR00176">
    <property type="entry name" value="NANEUSMPORT"/>
</dbReference>
<dbReference type="AlphaFoldDB" id="A0AA36XMF7"/>
<feature type="transmembrane region" description="Helical" evidence="7">
    <location>
        <begin position="245"/>
        <end position="269"/>
    </location>
</feature>
<feature type="transmembrane region" description="Helical" evidence="7">
    <location>
        <begin position="331"/>
        <end position="360"/>
    </location>
</feature>
<keyword evidence="6" id="KW-0769">Symport</keyword>
<dbReference type="InterPro" id="IPR047218">
    <property type="entry name" value="YocR/YhdH-like"/>
</dbReference>
<evidence type="ECO:0000256" key="4">
    <source>
        <dbReference type="ARBA" id="ARBA00022989"/>
    </source>
</evidence>
<evidence type="ECO:0000256" key="3">
    <source>
        <dbReference type="ARBA" id="ARBA00022692"/>
    </source>
</evidence>
<feature type="transmembrane region" description="Helical" evidence="7">
    <location>
        <begin position="450"/>
        <end position="470"/>
    </location>
</feature>
<proteinExistence type="inferred from homology"/>
<evidence type="ECO:0000256" key="1">
    <source>
        <dbReference type="ARBA" id="ARBA00004141"/>
    </source>
</evidence>
<dbReference type="Proteomes" id="UP000004982">
    <property type="component" value="Unassembled WGS sequence"/>
</dbReference>
<evidence type="ECO:0000313" key="8">
    <source>
        <dbReference type="EMBL" id="EGQ77955.1"/>
    </source>
</evidence>
<feature type="transmembrane region" description="Helical" evidence="7">
    <location>
        <begin position="174"/>
        <end position="192"/>
    </location>
</feature>
<keyword evidence="3 6" id="KW-0812">Transmembrane</keyword>
<reference evidence="8 9" key="1">
    <citation type="submission" date="2011-05" db="EMBL/GenBank/DDBJ databases">
        <authorList>
            <person name="Muzny D."/>
            <person name="Qin X."/>
            <person name="Deng J."/>
            <person name="Jiang H."/>
            <person name="Liu Y."/>
            <person name="Qu J."/>
            <person name="Song X.-Z."/>
            <person name="Zhang L."/>
            <person name="Thornton R."/>
            <person name="Coyle M."/>
            <person name="Francisco L."/>
            <person name="Jackson L."/>
            <person name="Javaid M."/>
            <person name="Korchina V."/>
            <person name="Kovar C."/>
            <person name="Mata R."/>
            <person name="Mathew T."/>
            <person name="Ngo R."/>
            <person name="Nguyen L."/>
            <person name="Nguyen N."/>
            <person name="Okwuonu G."/>
            <person name="Ongeri F."/>
            <person name="Pham C."/>
            <person name="Simmons D."/>
            <person name="Wilczek-Boney K."/>
            <person name="Hale W."/>
            <person name="Jakkamsetti A."/>
            <person name="Pham P."/>
            <person name="Ruth R."/>
            <person name="San Lucas F."/>
            <person name="Warren J."/>
            <person name="Zhang J."/>
            <person name="Zhao Z."/>
            <person name="Zhou C."/>
            <person name="Zhu D."/>
            <person name="Lee S."/>
            <person name="Bess C."/>
            <person name="Blankenburg K."/>
            <person name="Forbes L."/>
            <person name="Fu Q."/>
            <person name="Gubbala S."/>
            <person name="Hirani K."/>
            <person name="Jayaseelan J.C."/>
            <person name="Lara F."/>
            <person name="Munidasa M."/>
            <person name="Palculict T."/>
            <person name="Patil S."/>
            <person name="Pu L.-L."/>
            <person name="Saada N."/>
            <person name="Tang L."/>
            <person name="Weissenberger G."/>
            <person name="Zhu Y."/>
            <person name="Hemphill L."/>
            <person name="Shang Y."/>
            <person name="Youmans B."/>
            <person name="Ayvaz T."/>
            <person name="Ross M."/>
            <person name="Santibanez J."/>
            <person name="Aqrawi P."/>
            <person name="Gross S."/>
            <person name="Joshi V."/>
            <person name="Fowler G."/>
            <person name="Nazareth L."/>
            <person name="Reid J."/>
            <person name="Worley K."/>
            <person name="Petrosino J."/>
            <person name="Highlander S."/>
            <person name="Gibbs R."/>
        </authorList>
    </citation>
    <scope>NUCLEOTIDE SEQUENCE [LARGE SCALE GENOMIC DNA]</scope>
    <source>
        <strain evidence="8 9">ATCC 33926</strain>
    </source>
</reference>
<feature type="transmembrane region" description="Helical" evidence="7">
    <location>
        <begin position="204"/>
        <end position="225"/>
    </location>
</feature>
<organism evidence="8 9">
    <name type="scientific">Neisseria macacae ATCC 33926</name>
    <dbReference type="NCBI Taxonomy" id="997348"/>
    <lineage>
        <taxon>Bacteria</taxon>
        <taxon>Pseudomonadati</taxon>
        <taxon>Pseudomonadota</taxon>
        <taxon>Betaproteobacteria</taxon>
        <taxon>Neisseriales</taxon>
        <taxon>Neisseriaceae</taxon>
        <taxon>Neisseria</taxon>
    </lineage>
</organism>
<dbReference type="InterPro" id="IPR037272">
    <property type="entry name" value="SNS_sf"/>
</dbReference>
<dbReference type="GO" id="GO:0015293">
    <property type="term" value="F:symporter activity"/>
    <property type="evidence" value="ECO:0007669"/>
    <property type="project" value="UniProtKB-KW"/>
</dbReference>
<keyword evidence="2 6" id="KW-0813">Transport</keyword>
<evidence type="ECO:0000313" key="9">
    <source>
        <dbReference type="Proteomes" id="UP000004982"/>
    </source>
</evidence>
<dbReference type="NCBIfam" id="NF037979">
    <property type="entry name" value="Na_transp"/>
    <property type="match status" value="1"/>
</dbReference>
<dbReference type="PANTHER" id="PTHR42948:SF1">
    <property type="entry name" value="TRANSPORTER"/>
    <property type="match status" value="1"/>
</dbReference>
<keyword evidence="5 7" id="KW-0472">Membrane</keyword>
<gene>
    <name evidence="8" type="ORF">HMPREF9418_0572</name>
</gene>
<dbReference type="GO" id="GO:0016020">
    <property type="term" value="C:membrane"/>
    <property type="evidence" value="ECO:0007669"/>
    <property type="project" value="UniProtKB-SubCell"/>
</dbReference>
<dbReference type="PROSITE" id="PS00610">
    <property type="entry name" value="NA_NEUROTRAN_SYMP_1"/>
    <property type="match status" value="1"/>
</dbReference>
<dbReference type="Pfam" id="PF00209">
    <property type="entry name" value="SNF"/>
    <property type="match status" value="2"/>
</dbReference>
<sequence length="476" mass="52075">MRYFPPRPPSSIIPDYALLQFSQFYFSTYPAMSHSSSWSSKIGFVLAAAGSAIGLGAIWKFPYTAGTNGGAIFVLLFVIFTIIVALPVQLAEFYIGRTGGKNAIDSFKTLRPGSLWPWVGRIGVAACFILLSFYSVVGGWVLNYVVHSFTGEIAPNVDFGALFEKTISNPTSSILYQGLFMLITIWVVKGGISDGIEKANRYLMPALFILFIVLAIRSLTLPGAMEGVSFLLKPDWSKIKSETMLTALGQAFFALSIGVSAMITYASYLGKDQDMFRSGNIIMWMNLLVSLLAGLVIFPAVFALGATPSQGPGLIFVVLPAVFMKIPSGNYLFAVFMMLVVFATLTSAFSMLETVIAATIRQDERKRSRHTWVIGIAIFIVGIPSALSFGVWSDVLIFNKSIFDLWDYIITAIIMPLCALSISIFTGWIQDRQSVLTNAGMGSTVPKTLLYLWLGALRYIAPIAIIVVFINSLQII</sequence>
<protein>
    <recommendedName>
        <fullName evidence="6">Transporter</fullName>
    </recommendedName>
</protein>
<feature type="transmembrane region" description="Helical" evidence="7">
    <location>
        <begin position="405"/>
        <end position="429"/>
    </location>
</feature>
<feature type="transmembrane region" description="Helical" evidence="7">
    <location>
        <begin position="372"/>
        <end position="393"/>
    </location>
</feature>
<feature type="transmembrane region" description="Helical" evidence="7">
    <location>
        <begin position="71"/>
        <end position="95"/>
    </location>
</feature>
<evidence type="ECO:0000256" key="2">
    <source>
        <dbReference type="ARBA" id="ARBA00022448"/>
    </source>
</evidence>
<comment type="subcellular location">
    <subcellularLocation>
        <location evidence="1">Membrane</location>
        <topology evidence="1">Multi-pass membrane protein</topology>
    </subcellularLocation>
</comment>
<feature type="transmembrane region" description="Helical" evidence="7">
    <location>
        <begin position="42"/>
        <end position="59"/>
    </location>
</feature>
<dbReference type="EMBL" id="AFQE01000028">
    <property type="protein sequence ID" value="EGQ77955.1"/>
    <property type="molecule type" value="Genomic_DNA"/>
</dbReference>
<evidence type="ECO:0000256" key="7">
    <source>
        <dbReference type="SAM" id="Phobius"/>
    </source>
</evidence>
<accession>A0AA36XMF7</accession>
<dbReference type="PROSITE" id="PS50267">
    <property type="entry name" value="NA_NEUROTRAN_SYMP_3"/>
    <property type="match status" value="1"/>
</dbReference>
<dbReference type="PANTHER" id="PTHR42948">
    <property type="entry name" value="TRANSPORTER"/>
    <property type="match status" value="1"/>
</dbReference>
<comment type="caution">
    <text evidence="8">The sequence shown here is derived from an EMBL/GenBank/DDBJ whole genome shotgun (WGS) entry which is preliminary data.</text>
</comment>